<protein>
    <submittedName>
        <fullName evidence="1">Uncharacterized protein</fullName>
    </submittedName>
</protein>
<accession>A0A8R1TLF2</accession>
<evidence type="ECO:0000313" key="2">
    <source>
        <dbReference type="Proteomes" id="UP000024404"/>
    </source>
</evidence>
<dbReference type="EnsemblMetazoa" id="OVOC11576.1">
    <property type="protein sequence ID" value="OVOC11576.1"/>
    <property type="gene ID" value="WBGene00248385"/>
</dbReference>
<reference evidence="2" key="1">
    <citation type="submission" date="2013-10" db="EMBL/GenBank/DDBJ databases">
        <title>Genome sequencing of Onchocerca volvulus.</title>
        <authorList>
            <person name="Cotton J."/>
            <person name="Tsai J."/>
            <person name="Stanley E."/>
            <person name="Tracey A."/>
            <person name="Holroyd N."/>
            <person name="Lustigman S."/>
            <person name="Berriman M."/>
        </authorList>
    </citation>
    <scope>NUCLEOTIDE SEQUENCE</scope>
</reference>
<proteinExistence type="predicted"/>
<name>A0A8R1TLF2_ONCVO</name>
<reference evidence="1" key="2">
    <citation type="submission" date="2022-06" db="UniProtKB">
        <authorList>
            <consortium name="EnsemblMetazoa"/>
        </authorList>
    </citation>
    <scope>IDENTIFICATION</scope>
</reference>
<dbReference type="AlphaFoldDB" id="A0A8R1TLF2"/>
<keyword evidence="2" id="KW-1185">Reference proteome</keyword>
<dbReference type="Proteomes" id="UP000024404">
    <property type="component" value="Unassembled WGS sequence"/>
</dbReference>
<dbReference type="EMBL" id="CMVM020000378">
    <property type="status" value="NOT_ANNOTATED_CDS"/>
    <property type="molecule type" value="Genomic_DNA"/>
</dbReference>
<organism evidence="1 2">
    <name type="scientific">Onchocerca volvulus</name>
    <dbReference type="NCBI Taxonomy" id="6282"/>
    <lineage>
        <taxon>Eukaryota</taxon>
        <taxon>Metazoa</taxon>
        <taxon>Ecdysozoa</taxon>
        <taxon>Nematoda</taxon>
        <taxon>Chromadorea</taxon>
        <taxon>Rhabditida</taxon>
        <taxon>Spirurina</taxon>
        <taxon>Spiruromorpha</taxon>
        <taxon>Filarioidea</taxon>
        <taxon>Onchocercidae</taxon>
        <taxon>Onchocerca</taxon>
    </lineage>
</organism>
<sequence>MPVMAFLYYAMKGECECRPTLSTLADLLKFLRDYLQYFNTRTTYMRKV</sequence>
<evidence type="ECO:0000313" key="1">
    <source>
        <dbReference type="EnsemblMetazoa" id="OVOC11576.1"/>
    </source>
</evidence>